<evidence type="ECO:0000313" key="2">
    <source>
        <dbReference type="Proteomes" id="UP000820669"/>
    </source>
</evidence>
<dbReference type="Gene3D" id="1.10.490.110">
    <property type="entry name" value="Uncharacterized conserved protein DUF2267"/>
    <property type="match status" value="1"/>
</dbReference>
<protein>
    <submittedName>
        <fullName evidence="1">DUF2267 domain-containing protein</fullName>
    </submittedName>
</protein>
<dbReference type="RefSeq" id="WP_169383762.1">
    <property type="nucleotide sequence ID" value="NZ_JAAXLA010000053.1"/>
</dbReference>
<proteinExistence type="predicted"/>
<evidence type="ECO:0000313" key="1">
    <source>
        <dbReference type="EMBL" id="NMI00283.1"/>
    </source>
</evidence>
<dbReference type="InterPro" id="IPR038282">
    <property type="entry name" value="DUF2267_sf"/>
</dbReference>
<organism evidence="1 2">
    <name type="scientific">Pseudonocardia acidicola</name>
    <dbReference type="NCBI Taxonomy" id="2724939"/>
    <lineage>
        <taxon>Bacteria</taxon>
        <taxon>Bacillati</taxon>
        <taxon>Actinomycetota</taxon>
        <taxon>Actinomycetes</taxon>
        <taxon>Pseudonocardiales</taxon>
        <taxon>Pseudonocardiaceae</taxon>
        <taxon>Pseudonocardia</taxon>
    </lineage>
</organism>
<dbReference type="EMBL" id="JAAXLA010000053">
    <property type="protein sequence ID" value="NMI00283.1"/>
    <property type="molecule type" value="Genomic_DNA"/>
</dbReference>
<sequence>MDDREFYRTVAERTGLSREEAADLSRATMQAIAARMSPGEVDDLAMLLPDQLADSLKSGRGRPSKRKGLLDIKQQVMDRTRLNEQEVHDGVRGVLTTLRDAVPEDAFTQAMGQLPGEFRSLLEEAAEGS</sequence>
<comment type="caution">
    <text evidence="1">The sequence shown here is derived from an EMBL/GenBank/DDBJ whole genome shotgun (WGS) entry which is preliminary data.</text>
</comment>
<name>A0ABX1SHM7_9PSEU</name>
<gene>
    <name evidence="1" type="ORF">HF526_23655</name>
</gene>
<dbReference type="Proteomes" id="UP000820669">
    <property type="component" value="Unassembled WGS sequence"/>
</dbReference>
<reference evidence="1 2" key="1">
    <citation type="submission" date="2020-04" db="EMBL/GenBank/DDBJ databases">
        <authorList>
            <person name="Klaysubun C."/>
            <person name="Duangmal K."/>
            <person name="Lipun K."/>
        </authorList>
    </citation>
    <scope>NUCLEOTIDE SEQUENCE [LARGE SCALE GENOMIC DNA]</scope>
    <source>
        <strain evidence="1 2">K10HN5</strain>
    </source>
</reference>
<accession>A0ABX1SHM7</accession>
<dbReference type="Pfam" id="PF10025">
    <property type="entry name" value="DUF2267"/>
    <property type="match status" value="1"/>
</dbReference>
<dbReference type="InterPro" id="IPR018727">
    <property type="entry name" value="DUF2267"/>
</dbReference>
<keyword evidence="2" id="KW-1185">Reference proteome</keyword>